<feature type="domain" description="ABC transporter" evidence="3">
    <location>
        <begin position="3"/>
        <end position="233"/>
    </location>
</feature>
<dbReference type="OrthoDB" id="9804819at2"/>
<dbReference type="SUPFAM" id="SSF52540">
    <property type="entry name" value="P-loop containing nucleoside triphosphate hydrolases"/>
    <property type="match status" value="1"/>
</dbReference>
<dbReference type="InterPro" id="IPR027417">
    <property type="entry name" value="P-loop_NTPase"/>
</dbReference>
<dbReference type="EMBL" id="AVBF01000012">
    <property type="protein sequence ID" value="KGP73478.1"/>
    <property type="molecule type" value="Genomic_DNA"/>
</dbReference>
<dbReference type="AlphaFoldDB" id="A0A0A2TGD4"/>
<dbReference type="InterPro" id="IPR017871">
    <property type="entry name" value="ABC_transporter-like_CS"/>
</dbReference>
<dbReference type="InterPro" id="IPR003593">
    <property type="entry name" value="AAA+_ATPase"/>
</dbReference>
<evidence type="ECO:0000313" key="4">
    <source>
        <dbReference type="EMBL" id="KGP73478.1"/>
    </source>
</evidence>
<dbReference type="STRING" id="1385514.N782_04440"/>
<name>A0A0A2TGD4_9BACI</name>
<keyword evidence="2 4" id="KW-0067">ATP-binding</keyword>
<reference evidence="4 5" key="1">
    <citation type="journal article" date="2015" name="Stand. Genomic Sci.">
        <title>High quality draft genome sequence of the moderately halophilic bacterium Pontibacillus yanchengensis Y32(T) and comparison among Pontibacillus genomes.</title>
        <authorList>
            <person name="Huang J."/>
            <person name="Qiao Z.X."/>
            <person name="Tang J.W."/>
            <person name="Wang G."/>
        </authorList>
    </citation>
    <scope>NUCLEOTIDE SEQUENCE [LARGE SCALE GENOMIC DNA]</scope>
    <source>
        <strain evidence="4 5">Y32</strain>
    </source>
</reference>
<dbReference type="PROSITE" id="PS50893">
    <property type="entry name" value="ABC_TRANSPORTER_2"/>
    <property type="match status" value="1"/>
</dbReference>
<dbReference type="InterPro" id="IPR003439">
    <property type="entry name" value="ABC_transporter-like_ATP-bd"/>
</dbReference>
<evidence type="ECO:0000256" key="1">
    <source>
        <dbReference type="ARBA" id="ARBA00022741"/>
    </source>
</evidence>
<dbReference type="GO" id="GO:0016887">
    <property type="term" value="F:ATP hydrolysis activity"/>
    <property type="evidence" value="ECO:0007669"/>
    <property type="project" value="InterPro"/>
</dbReference>
<dbReference type="Pfam" id="PF00005">
    <property type="entry name" value="ABC_tran"/>
    <property type="match status" value="1"/>
</dbReference>
<proteinExistence type="predicted"/>
<organism evidence="4 5">
    <name type="scientific">Pontibacillus yanchengensis Y32</name>
    <dbReference type="NCBI Taxonomy" id="1385514"/>
    <lineage>
        <taxon>Bacteria</taxon>
        <taxon>Bacillati</taxon>
        <taxon>Bacillota</taxon>
        <taxon>Bacilli</taxon>
        <taxon>Bacillales</taxon>
        <taxon>Bacillaceae</taxon>
        <taxon>Pontibacillus</taxon>
    </lineage>
</organism>
<keyword evidence="1" id="KW-0547">Nucleotide-binding</keyword>
<comment type="caution">
    <text evidence="4">The sequence shown here is derived from an EMBL/GenBank/DDBJ whole genome shotgun (WGS) entry which is preliminary data.</text>
</comment>
<sequence>MFLEIRDLHKKFHKHCAVQNVNLSIDKGEVLGLLGPNGAGKSTTISMISTLLLPTDGDILFKETSVVEKPQQIRDILGYVPQEIALYPEFTALENLHFFAKMYKVPRKNRVDRIQEVLQLVGLTDRATEKIETYSGGMKRRLNIACALVHKPELLILDEPTVGIDPQSRNHILQMVKQLSKDGMTIIYTSHYMEEVEFLCDRIAIMDNGEIIALGTKEALTNVVEQQDVMTIRAIPVKTTFKEQIEQLEDVTYVNCKDNSYDIGIKQGADLLPEVFTIAQNLEVRILHVEVKTPRLEDVFLYLTGKTLRDA</sequence>
<keyword evidence="5" id="KW-1185">Reference proteome</keyword>
<dbReference type="SMART" id="SM00382">
    <property type="entry name" value="AAA"/>
    <property type="match status" value="1"/>
</dbReference>
<evidence type="ECO:0000313" key="5">
    <source>
        <dbReference type="Proteomes" id="UP000030147"/>
    </source>
</evidence>
<evidence type="ECO:0000259" key="3">
    <source>
        <dbReference type="PROSITE" id="PS50893"/>
    </source>
</evidence>
<dbReference type="RefSeq" id="WP_036817455.1">
    <property type="nucleotide sequence ID" value="NZ_AVBF01000012.1"/>
</dbReference>
<dbReference type="eggNOG" id="COG1131">
    <property type="taxonomic scope" value="Bacteria"/>
</dbReference>
<accession>A0A0A2TGD4</accession>
<dbReference type="Proteomes" id="UP000030147">
    <property type="component" value="Unassembled WGS sequence"/>
</dbReference>
<dbReference type="PROSITE" id="PS00211">
    <property type="entry name" value="ABC_TRANSPORTER_1"/>
    <property type="match status" value="1"/>
</dbReference>
<evidence type="ECO:0000256" key="2">
    <source>
        <dbReference type="ARBA" id="ARBA00022840"/>
    </source>
</evidence>
<dbReference type="PANTHER" id="PTHR43582">
    <property type="entry name" value="LINEARMYCIN RESISTANCE ATP-BINDING PROTEIN LNRL"/>
    <property type="match status" value="1"/>
</dbReference>
<dbReference type="GO" id="GO:0005524">
    <property type="term" value="F:ATP binding"/>
    <property type="evidence" value="ECO:0007669"/>
    <property type="project" value="UniProtKB-KW"/>
</dbReference>
<dbReference type="Gene3D" id="3.40.50.300">
    <property type="entry name" value="P-loop containing nucleotide triphosphate hydrolases"/>
    <property type="match status" value="1"/>
</dbReference>
<gene>
    <name evidence="4" type="ORF">N782_04440</name>
</gene>
<protein>
    <submittedName>
        <fullName evidence="4">Antibiotic ABC transporter ATP-binding protein</fullName>
    </submittedName>
</protein>
<dbReference type="PANTHER" id="PTHR43582:SF2">
    <property type="entry name" value="LINEARMYCIN RESISTANCE ATP-BINDING PROTEIN LNRL"/>
    <property type="match status" value="1"/>
</dbReference>